<name>A0A845F2W0_9BACL</name>
<proteinExistence type="predicted"/>
<gene>
    <name evidence="2" type="ORF">GLW07_17370</name>
</gene>
<evidence type="ECO:0000256" key="1">
    <source>
        <dbReference type="SAM" id="Phobius"/>
    </source>
</evidence>
<keyword evidence="1" id="KW-1133">Transmembrane helix</keyword>
<protein>
    <submittedName>
        <fullName evidence="2">DUF4260 family protein</fullName>
    </submittedName>
</protein>
<keyword evidence="1" id="KW-0812">Transmembrane</keyword>
<dbReference type="AlphaFoldDB" id="A0A845F2W0"/>
<accession>A0A845F2W0</accession>
<keyword evidence="1" id="KW-0472">Membrane</keyword>
<sequence>MSKGLLHSEGLIVFIGSLYFYASIDASWLLFVLCLFLPDLFMLGYLVNNRIGALVYNIGHTYLIPLLFLILSVSLNLDLLLALSLIWIAHIGMDRTVGYGLKYPTQFKDTHLQKV</sequence>
<comment type="caution">
    <text evidence="2">The sequence shown here is derived from an EMBL/GenBank/DDBJ whole genome shotgun (WGS) entry which is preliminary data.</text>
</comment>
<evidence type="ECO:0000313" key="3">
    <source>
        <dbReference type="Proteomes" id="UP000447833"/>
    </source>
</evidence>
<dbReference type="EMBL" id="WMEY01000005">
    <property type="protein sequence ID" value="MYL65131.1"/>
    <property type="molecule type" value="Genomic_DNA"/>
</dbReference>
<dbReference type="Pfam" id="PF14079">
    <property type="entry name" value="DUF4260"/>
    <property type="match status" value="1"/>
</dbReference>
<organism evidence="2 3">
    <name type="scientific">Guptibacillus hwajinpoensis</name>
    <dbReference type="NCBI Taxonomy" id="208199"/>
    <lineage>
        <taxon>Bacteria</taxon>
        <taxon>Bacillati</taxon>
        <taxon>Bacillota</taxon>
        <taxon>Bacilli</taxon>
        <taxon>Bacillales</taxon>
        <taxon>Guptibacillaceae</taxon>
        <taxon>Guptibacillus</taxon>
    </lineage>
</organism>
<dbReference type="RefSeq" id="WP_160920496.1">
    <property type="nucleotide sequence ID" value="NZ_WMEY01000005.1"/>
</dbReference>
<feature type="transmembrane region" description="Helical" evidence="1">
    <location>
        <begin position="28"/>
        <end position="47"/>
    </location>
</feature>
<reference evidence="2 3" key="1">
    <citation type="submission" date="2019-11" db="EMBL/GenBank/DDBJ databases">
        <title>Genome sequences of 17 halophilic strains isolated from different environments.</title>
        <authorList>
            <person name="Furrow R.E."/>
        </authorList>
    </citation>
    <scope>NUCLEOTIDE SEQUENCE [LARGE SCALE GENOMIC DNA]</scope>
    <source>
        <strain evidence="2 3">22506_14_FS</strain>
    </source>
</reference>
<evidence type="ECO:0000313" key="2">
    <source>
        <dbReference type="EMBL" id="MYL65131.1"/>
    </source>
</evidence>
<dbReference type="Proteomes" id="UP000447833">
    <property type="component" value="Unassembled WGS sequence"/>
</dbReference>
<feature type="transmembrane region" description="Helical" evidence="1">
    <location>
        <begin position="5"/>
        <end position="22"/>
    </location>
</feature>
<dbReference type="InterPro" id="IPR025356">
    <property type="entry name" value="DUF4260"/>
</dbReference>